<gene>
    <name evidence="2" type="ORF">BXY39_2624</name>
</gene>
<feature type="chain" id="PRO_5017941560" evidence="1">
    <location>
        <begin position="22"/>
        <end position="173"/>
    </location>
</feature>
<dbReference type="EMBL" id="REFR01000012">
    <property type="protein sequence ID" value="RMB05045.1"/>
    <property type="molecule type" value="Genomic_DNA"/>
</dbReference>
<dbReference type="Proteomes" id="UP000271227">
    <property type="component" value="Unassembled WGS sequence"/>
</dbReference>
<evidence type="ECO:0000256" key="1">
    <source>
        <dbReference type="SAM" id="SignalP"/>
    </source>
</evidence>
<accession>A0A3M0C830</accession>
<organism evidence="2 3">
    <name type="scientific">Eilatimonas milleporae</name>
    <dbReference type="NCBI Taxonomy" id="911205"/>
    <lineage>
        <taxon>Bacteria</taxon>
        <taxon>Pseudomonadati</taxon>
        <taxon>Pseudomonadota</taxon>
        <taxon>Alphaproteobacteria</taxon>
        <taxon>Kordiimonadales</taxon>
        <taxon>Kordiimonadaceae</taxon>
        <taxon>Eilatimonas</taxon>
    </lineage>
</organism>
<sequence length="173" mass="19070">MWQATKPVVALVLGACLSGCASLFSSYDNEFSCKSADHGGCEHPMTAYEKAVAHPVSPPPGTPDPDSVDAEAEAAPVEAEDAYGGYQQEVYAELRNMLQAPVTPVLAPPTTVRTLILPYSNPNRTDRLYMPRFVYSVVETSRFVLGRYLNTQDRIMRLDHFFRAAEPQEKTGE</sequence>
<keyword evidence="3" id="KW-1185">Reference proteome</keyword>
<proteinExistence type="predicted"/>
<comment type="caution">
    <text evidence="2">The sequence shown here is derived from an EMBL/GenBank/DDBJ whole genome shotgun (WGS) entry which is preliminary data.</text>
</comment>
<evidence type="ECO:0000313" key="2">
    <source>
        <dbReference type="EMBL" id="RMB05045.1"/>
    </source>
</evidence>
<dbReference type="OrthoDB" id="7448867at2"/>
<dbReference type="Pfam" id="PF09676">
    <property type="entry name" value="TraV"/>
    <property type="match status" value="1"/>
</dbReference>
<dbReference type="AlphaFoldDB" id="A0A3M0C830"/>
<dbReference type="RefSeq" id="WP_121939288.1">
    <property type="nucleotide sequence ID" value="NZ_REFR01000012.1"/>
</dbReference>
<reference evidence="2 3" key="1">
    <citation type="submission" date="2018-10" db="EMBL/GenBank/DDBJ databases">
        <title>Genomic Encyclopedia of Archaeal and Bacterial Type Strains, Phase II (KMG-II): from individual species to whole genera.</title>
        <authorList>
            <person name="Goeker M."/>
        </authorList>
    </citation>
    <scope>NUCLEOTIDE SEQUENCE [LARGE SCALE GENOMIC DNA]</scope>
    <source>
        <strain evidence="2 3">DSM 25217</strain>
    </source>
</reference>
<evidence type="ECO:0000313" key="3">
    <source>
        <dbReference type="Proteomes" id="UP000271227"/>
    </source>
</evidence>
<dbReference type="InParanoid" id="A0A3M0C830"/>
<dbReference type="InterPro" id="IPR014118">
    <property type="entry name" value="T4SS_TraV"/>
</dbReference>
<feature type="signal peptide" evidence="1">
    <location>
        <begin position="1"/>
        <end position="21"/>
    </location>
</feature>
<keyword evidence="1" id="KW-0732">Signal</keyword>
<protein>
    <submittedName>
        <fullName evidence="2">Conjugal transfer pilus assembly protein TraV</fullName>
    </submittedName>
</protein>
<name>A0A3M0C830_9PROT</name>